<name>A0A1Y5RWN8_9RHOB</name>
<dbReference type="AlphaFoldDB" id="A0A1Y5RWN8"/>
<dbReference type="OrthoDB" id="9814550at2"/>
<feature type="transmembrane region" description="Helical" evidence="9">
    <location>
        <begin position="55"/>
        <end position="75"/>
    </location>
</feature>
<dbReference type="NCBIfam" id="TIGR01726">
    <property type="entry name" value="HEQRo_perm_3TM"/>
    <property type="match status" value="1"/>
</dbReference>
<evidence type="ECO:0000256" key="6">
    <source>
        <dbReference type="ARBA" id="ARBA00022970"/>
    </source>
</evidence>
<feature type="domain" description="ABC transmembrane type-1" evidence="10">
    <location>
        <begin position="19"/>
        <end position="207"/>
    </location>
</feature>
<evidence type="ECO:0000256" key="3">
    <source>
        <dbReference type="ARBA" id="ARBA00022448"/>
    </source>
</evidence>
<keyword evidence="5 9" id="KW-0812">Transmembrane</keyword>
<evidence type="ECO:0000256" key="9">
    <source>
        <dbReference type="RuleBase" id="RU363032"/>
    </source>
</evidence>
<dbReference type="GO" id="GO:0022857">
    <property type="term" value="F:transmembrane transporter activity"/>
    <property type="evidence" value="ECO:0007669"/>
    <property type="project" value="InterPro"/>
</dbReference>
<dbReference type="InterPro" id="IPR043429">
    <property type="entry name" value="ArtM/GltK/GlnP/TcyL/YhdX-like"/>
</dbReference>
<evidence type="ECO:0000313" key="12">
    <source>
        <dbReference type="Proteomes" id="UP000193862"/>
    </source>
</evidence>
<dbReference type="InterPro" id="IPR035906">
    <property type="entry name" value="MetI-like_sf"/>
</dbReference>
<proteinExistence type="inferred from homology"/>
<dbReference type="CDD" id="cd06261">
    <property type="entry name" value="TM_PBP2"/>
    <property type="match status" value="1"/>
</dbReference>
<keyword evidence="8 9" id="KW-0472">Membrane</keyword>
<dbReference type="InterPro" id="IPR010065">
    <property type="entry name" value="AA_ABC_transptr_permease_3TM"/>
</dbReference>
<protein>
    <submittedName>
        <fullName evidence="11">Arginine transport system permease protein ArtQ</fullName>
    </submittedName>
</protein>
<dbReference type="PROSITE" id="PS50928">
    <property type="entry name" value="ABC_TM1"/>
    <property type="match status" value="1"/>
</dbReference>
<evidence type="ECO:0000256" key="4">
    <source>
        <dbReference type="ARBA" id="ARBA00022475"/>
    </source>
</evidence>
<evidence type="ECO:0000256" key="5">
    <source>
        <dbReference type="ARBA" id="ARBA00022692"/>
    </source>
</evidence>
<feature type="transmembrane region" description="Helical" evidence="9">
    <location>
        <begin position="20"/>
        <end position="43"/>
    </location>
</feature>
<evidence type="ECO:0000313" key="11">
    <source>
        <dbReference type="EMBL" id="SLN26983.1"/>
    </source>
</evidence>
<feature type="transmembrane region" description="Helical" evidence="9">
    <location>
        <begin position="185"/>
        <end position="206"/>
    </location>
</feature>
<organism evidence="11 12">
    <name type="scientific">Aquimixticola soesokkakensis</name>
    <dbReference type="NCBI Taxonomy" id="1519096"/>
    <lineage>
        <taxon>Bacteria</taxon>
        <taxon>Pseudomonadati</taxon>
        <taxon>Pseudomonadota</taxon>
        <taxon>Alphaproteobacteria</taxon>
        <taxon>Rhodobacterales</taxon>
        <taxon>Paracoccaceae</taxon>
        <taxon>Aquimixticola</taxon>
    </lineage>
</organism>
<dbReference type="RefSeq" id="WP_085835560.1">
    <property type="nucleotide sequence ID" value="NZ_FWFS01000002.1"/>
</dbReference>
<keyword evidence="4" id="KW-1003">Cell membrane</keyword>
<keyword evidence="12" id="KW-1185">Reference proteome</keyword>
<reference evidence="11 12" key="1">
    <citation type="submission" date="2017-03" db="EMBL/GenBank/DDBJ databases">
        <authorList>
            <person name="Afonso C.L."/>
            <person name="Miller P.J."/>
            <person name="Scott M.A."/>
            <person name="Spackman E."/>
            <person name="Goraichik I."/>
            <person name="Dimitrov K.M."/>
            <person name="Suarez D.L."/>
            <person name="Swayne D.E."/>
        </authorList>
    </citation>
    <scope>NUCLEOTIDE SEQUENCE [LARGE SCALE GENOMIC DNA]</scope>
    <source>
        <strain evidence="11 12">CECT 8620</strain>
    </source>
</reference>
<dbReference type="Gene3D" id="1.10.3720.10">
    <property type="entry name" value="MetI-like"/>
    <property type="match status" value="1"/>
</dbReference>
<keyword evidence="3 9" id="KW-0813">Transport</keyword>
<dbReference type="Proteomes" id="UP000193862">
    <property type="component" value="Unassembled WGS sequence"/>
</dbReference>
<evidence type="ECO:0000256" key="8">
    <source>
        <dbReference type="ARBA" id="ARBA00023136"/>
    </source>
</evidence>
<sequence>MSLDLVAQYLISQPFLHGAWVTILITVVSLFFGVLAGLVLALAQQTRFLPIKILTIAYLWLFRGTPVLFQIIFIYNVLPSFDIRFSAFWSGVIALSLNEGAYMAEIIRSGLQSVKKGQRVAGQALGLSHLSVLCWITLPQAARIVLPPMGNQMIGMLKTSALVSVIAVQDLLLVANQTASADFRYFEALCAAGIYYLGLTSIFMIAQGAMEVALDPKARRRRANGEAGLRAILRRILSNTTTAGGDNVR</sequence>
<feature type="transmembrane region" description="Helical" evidence="9">
    <location>
        <begin position="124"/>
        <end position="142"/>
    </location>
</feature>
<dbReference type="Pfam" id="PF00528">
    <property type="entry name" value="BPD_transp_1"/>
    <property type="match status" value="1"/>
</dbReference>
<comment type="similarity">
    <text evidence="2">Belongs to the binding-protein-dependent transport system permease family. HisMQ subfamily.</text>
</comment>
<evidence type="ECO:0000256" key="2">
    <source>
        <dbReference type="ARBA" id="ARBA00010072"/>
    </source>
</evidence>
<evidence type="ECO:0000256" key="1">
    <source>
        <dbReference type="ARBA" id="ARBA00004429"/>
    </source>
</evidence>
<evidence type="ECO:0000259" key="10">
    <source>
        <dbReference type="PROSITE" id="PS50928"/>
    </source>
</evidence>
<keyword evidence="7 9" id="KW-1133">Transmembrane helix</keyword>
<keyword evidence="6" id="KW-0029">Amino-acid transport</keyword>
<dbReference type="GO" id="GO:0043190">
    <property type="term" value="C:ATP-binding cassette (ABC) transporter complex"/>
    <property type="evidence" value="ECO:0007669"/>
    <property type="project" value="InterPro"/>
</dbReference>
<dbReference type="InterPro" id="IPR000515">
    <property type="entry name" value="MetI-like"/>
</dbReference>
<dbReference type="EMBL" id="FWFS01000002">
    <property type="protein sequence ID" value="SLN26983.1"/>
    <property type="molecule type" value="Genomic_DNA"/>
</dbReference>
<accession>A0A1Y5RWN8</accession>
<dbReference type="GO" id="GO:0006865">
    <property type="term" value="P:amino acid transport"/>
    <property type="evidence" value="ECO:0007669"/>
    <property type="project" value="UniProtKB-KW"/>
</dbReference>
<dbReference type="SUPFAM" id="SSF161098">
    <property type="entry name" value="MetI-like"/>
    <property type="match status" value="1"/>
</dbReference>
<dbReference type="PANTHER" id="PTHR30614:SF0">
    <property type="entry name" value="L-CYSTINE TRANSPORT SYSTEM PERMEASE PROTEIN TCYL"/>
    <property type="match status" value="1"/>
</dbReference>
<gene>
    <name evidence="11" type="primary">artQ_2</name>
    <name evidence="11" type="ORF">AQS8620_00816</name>
</gene>
<evidence type="ECO:0000256" key="7">
    <source>
        <dbReference type="ARBA" id="ARBA00022989"/>
    </source>
</evidence>
<comment type="subcellular location">
    <subcellularLocation>
        <location evidence="1">Cell inner membrane</location>
        <topology evidence="1">Multi-pass membrane protein</topology>
    </subcellularLocation>
    <subcellularLocation>
        <location evidence="9">Cell membrane</location>
        <topology evidence="9">Multi-pass membrane protein</topology>
    </subcellularLocation>
</comment>
<feature type="transmembrane region" description="Helical" evidence="9">
    <location>
        <begin position="87"/>
        <end position="104"/>
    </location>
</feature>
<dbReference type="PANTHER" id="PTHR30614">
    <property type="entry name" value="MEMBRANE COMPONENT OF AMINO ACID ABC TRANSPORTER"/>
    <property type="match status" value="1"/>
</dbReference>